<keyword evidence="8" id="KW-0539">Nucleus</keyword>
<feature type="region of interest" description="Disordered" evidence="11">
    <location>
        <begin position="478"/>
        <end position="504"/>
    </location>
</feature>
<evidence type="ECO:0000259" key="12">
    <source>
        <dbReference type="Pfam" id="PF12717"/>
    </source>
</evidence>
<protein>
    <recommendedName>
        <fullName evidence="10">Condensin-1 complex subunit CAP-D2</fullName>
    </recommendedName>
</protein>
<comment type="subcellular location">
    <subcellularLocation>
        <location evidence="2">Chromosome</location>
    </subcellularLocation>
    <subcellularLocation>
        <location evidence="1">Nucleus</location>
    </subcellularLocation>
</comment>
<evidence type="ECO:0000256" key="9">
    <source>
        <dbReference type="ARBA" id="ARBA00023306"/>
    </source>
</evidence>
<evidence type="ECO:0000313" key="14">
    <source>
        <dbReference type="EMBL" id="TYH47057.1"/>
    </source>
</evidence>
<dbReference type="FunFam" id="1.25.10.10:FF:000378">
    <property type="entry name" value="Condensin complex subunit 1"/>
    <property type="match status" value="1"/>
</dbReference>
<comment type="function">
    <text evidence="10">Regulatory subunit of the condensin complex, a complex required for conversion of interphase chromatin into mitotic-like condense chromosomes. The condensin complex probably introduces positive supercoils into relaxed DNA in the presence of type I topoisomerases and converts nicked DNA into positive knotted forms in the presence of type II topoisomerases.</text>
</comment>
<gene>
    <name evidence="14" type="ORF">ES332_D11G384800v1</name>
</gene>
<evidence type="ECO:0000256" key="10">
    <source>
        <dbReference type="PIRNR" id="PIRNR017127"/>
    </source>
</evidence>
<dbReference type="GO" id="GO:0042393">
    <property type="term" value="F:histone binding"/>
    <property type="evidence" value="ECO:0007669"/>
    <property type="project" value="TreeGrafter"/>
</dbReference>
<evidence type="ECO:0000256" key="3">
    <source>
        <dbReference type="ARBA" id="ARBA00009606"/>
    </source>
</evidence>
<dbReference type="EMBL" id="CM017633">
    <property type="protein sequence ID" value="TYH47057.1"/>
    <property type="molecule type" value="Genomic_DNA"/>
</dbReference>
<keyword evidence="9 10" id="KW-0131">Cell cycle</keyword>
<dbReference type="PANTHER" id="PTHR14222">
    <property type="entry name" value="CONDENSIN"/>
    <property type="match status" value="1"/>
</dbReference>
<dbReference type="InterPro" id="IPR016024">
    <property type="entry name" value="ARM-type_fold"/>
</dbReference>
<evidence type="ECO:0000259" key="13">
    <source>
        <dbReference type="Pfam" id="PF12922"/>
    </source>
</evidence>
<dbReference type="InterPro" id="IPR026971">
    <property type="entry name" value="CND1/NCAPD3"/>
</dbReference>
<evidence type="ECO:0000256" key="8">
    <source>
        <dbReference type="ARBA" id="ARBA00023242"/>
    </source>
</evidence>
<keyword evidence="15" id="KW-1185">Reference proteome</keyword>
<organism evidence="14 15">
    <name type="scientific">Gossypium tomentosum</name>
    <name type="common">Hawaiian cotton</name>
    <name type="synonym">Gossypium sandvicense</name>
    <dbReference type="NCBI Taxonomy" id="34277"/>
    <lineage>
        <taxon>Eukaryota</taxon>
        <taxon>Viridiplantae</taxon>
        <taxon>Streptophyta</taxon>
        <taxon>Embryophyta</taxon>
        <taxon>Tracheophyta</taxon>
        <taxon>Spermatophyta</taxon>
        <taxon>Magnoliopsida</taxon>
        <taxon>eudicotyledons</taxon>
        <taxon>Gunneridae</taxon>
        <taxon>Pentapetalae</taxon>
        <taxon>rosids</taxon>
        <taxon>malvids</taxon>
        <taxon>Malvales</taxon>
        <taxon>Malvaceae</taxon>
        <taxon>Malvoideae</taxon>
        <taxon>Gossypium</taxon>
    </lineage>
</organism>
<dbReference type="Proteomes" id="UP000322667">
    <property type="component" value="Chromosome D11"/>
</dbReference>
<feature type="compositionally biased region" description="Polar residues" evidence="11">
    <location>
        <begin position="1261"/>
        <end position="1274"/>
    </location>
</feature>
<evidence type="ECO:0000256" key="1">
    <source>
        <dbReference type="ARBA" id="ARBA00004123"/>
    </source>
</evidence>
<evidence type="ECO:0000256" key="4">
    <source>
        <dbReference type="ARBA" id="ARBA00022454"/>
    </source>
</evidence>
<sequence>MAPLFVFPQNLQALEKDDEEEYQENRLFVQNAIDIARFRPSELEEFVKGVSFDLSDKELYCIEEQDVFDRVYSLVRGFSSLAPSCKFILAESLRSNLSVLLPNVDSLVRVSQVQDDDETTTLDRVTSYRNAFKIYSFFLLHIILTEESNTGSSNNAKVIASSRKKQPVNSWNWESQRGRMLNLIANSLEINLSLLFGSADPDENYLSFIVKNTFSMFEKVTLLKDSETKDALCHIIGACATKYHYTEQSSASIMHLLHKYDFVVTHMADAVAFAEKKYADGTLACSLIREIGRTNPKSYVKDTAGAENIGRFLVELADRLPKLVSTNIGLLIPHFGGESYKIRNALVGVLGKLVAKAFKDVEGEVSAKSIRLQTKQAMLEILLERCRDVSAYTRSRVLQVWAELCEEHSVSIGLWNEVAAVAAGRLEDKSAIVRKSALNLLIMMLQHNPFGPQLRIASFQATLEQYKKKLNELEPVKLTDGMTDGVPSDNDSINGEGDVDNGNAEEITNYQPESLTDSLHTEQEIASKDSSVPDVGNVEQTRALVASLEGGLKFSECIAATMPTLLQLMASSSATDVENTILLLMRCRQFQIDGAEACLRKMLPLVFSQDKSIYEAVENAFVTIYIRKSPVETAKNLLNLAIDSNVGDQAALEFIVGALVSKGDISSIAISALWDFFCFNVNGTTAEQCRGALAIICMAAKSSSAILGSHLQDIIDIGFGRWAKVEPLLARTACIAIQRLSNEDKKKLVLSSGSRIFGILESLITGFGLPDNIWYAAADKAIDAVYILHPTPETLAADLVKKSLSSVFDGTSGDALQNDIASSNSIVLSTIQVVKLSRYLFVASHVAMNQLAYIESCVRKIQKQKGNKGKGDSEGTENAETQKDNGINAELGLAASEDAVLDTLAERAEKEIVCGSYSEKNLIGECAPFLSKLCRNFVLMQKYPILQASAMLALCRFMIIDAKFCDENLQLLFTVVENAPSEIVRSNCTIALGDLAVRFPNLLEPWTENMYARLKDPSVTVRKNAVLVLSHLILNDMMKVKGYINEMAVRVEDNDERISNLAKLFFHELSKKGSNPIYNLLPDILGKLSTQDLQKESFCNIMQFLIGSIKKDKQMESLVEKLCNRFSGVTDVLQWENISYCLSQLSFTEKGVKKLIESFKTYEHALSEDSVMDHFRNIINKGKKFAKPELKVCIEEFEEKLNKFHMEKKEQEVTARNAEIHRQRVGNMEGFVMAGNNGEESAESDIAEGVSDSEVIDTPVEGQTESSNDESTSKLVEPEESSGACSEVTEQEEETEIQSQRVNKKGASRSRVKKSNMKDVKVTLSATTQRVTRLRKKVEE</sequence>
<dbReference type="InterPro" id="IPR032682">
    <property type="entry name" value="Cnd1_C"/>
</dbReference>
<feature type="domain" description="Condensin complex subunit 1 N-terminal" evidence="13">
    <location>
        <begin position="85"/>
        <end position="247"/>
    </location>
</feature>
<evidence type="ECO:0000256" key="2">
    <source>
        <dbReference type="ARBA" id="ARBA00004286"/>
    </source>
</evidence>
<keyword evidence="6 10" id="KW-0498">Mitosis</keyword>
<dbReference type="Gene3D" id="1.25.10.10">
    <property type="entry name" value="Leucine-rich Repeat Variant"/>
    <property type="match status" value="2"/>
</dbReference>
<evidence type="ECO:0000256" key="7">
    <source>
        <dbReference type="ARBA" id="ARBA00023067"/>
    </source>
</evidence>
<keyword evidence="4" id="KW-0158">Chromosome</keyword>
<evidence type="ECO:0000313" key="15">
    <source>
        <dbReference type="Proteomes" id="UP000322667"/>
    </source>
</evidence>
<evidence type="ECO:0000256" key="11">
    <source>
        <dbReference type="SAM" id="MobiDB-lite"/>
    </source>
</evidence>
<dbReference type="FunFam" id="1.25.10.10:FF:000403">
    <property type="entry name" value="Condensin complex subunit 1"/>
    <property type="match status" value="1"/>
</dbReference>
<dbReference type="InterPro" id="IPR011989">
    <property type="entry name" value="ARM-like"/>
</dbReference>
<dbReference type="GO" id="GO:0005634">
    <property type="term" value="C:nucleus"/>
    <property type="evidence" value="ECO:0007669"/>
    <property type="project" value="UniProtKB-SubCell"/>
</dbReference>
<dbReference type="SUPFAM" id="SSF48371">
    <property type="entry name" value="ARM repeat"/>
    <property type="match status" value="1"/>
</dbReference>
<accession>A0A5D2IWU7</accession>
<dbReference type="Pfam" id="PF12922">
    <property type="entry name" value="Cnd1_N"/>
    <property type="match status" value="1"/>
</dbReference>
<feature type="region of interest" description="Disordered" evidence="11">
    <location>
        <begin position="1233"/>
        <end position="1326"/>
    </location>
</feature>
<keyword evidence="7 10" id="KW-0226">DNA condensation</keyword>
<dbReference type="GO" id="GO:0007076">
    <property type="term" value="P:mitotic chromosome condensation"/>
    <property type="evidence" value="ECO:0007669"/>
    <property type="project" value="InterPro"/>
</dbReference>
<dbReference type="GO" id="GO:0000779">
    <property type="term" value="C:condensed chromosome, centromeric region"/>
    <property type="evidence" value="ECO:0007669"/>
    <property type="project" value="TreeGrafter"/>
</dbReference>
<feature type="domain" description="Condensin complex subunit 1 C-terminal" evidence="12">
    <location>
        <begin position="983"/>
        <end position="1143"/>
    </location>
</feature>
<evidence type="ECO:0000256" key="5">
    <source>
        <dbReference type="ARBA" id="ARBA00022618"/>
    </source>
</evidence>
<keyword evidence="5 10" id="KW-0132">Cell division</keyword>
<dbReference type="PANTHER" id="PTHR14222:SF2">
    <property type="entry name" value="CONDENSIN COMPLEX SUBUNIT 1"/>
    <property type="match status" value="1"/>
</dbReference>
<dbReference type="Pfam" id="PF12717">
    <property type="entry name" value="Cnd1"/>
    <property type="match status" value="1"/>
</dbReference>
<name>A0A5D2IWU7_GOSTO</name>
<proteinExistence type="inferred from homology"/>
<reference evidence="14 15" key="1">
    <citation type="submission" date="2019-07" db="EMBL/GenBank/DDBJ databases">
        <title>WGS assembly of Gossypium tomentosum.</title>
        <authorList>
            <person name="Chen Z.J."/>
            <person name="Sreedasyam A."/>
            <person name="Ando A."/>
            <person name="Song Q."/>
            <person name="De L."/>
            <person name="Hulse-Kemp A."/>
            <person name="Ding M."/>
            <person name="Ye W."/>
            <person name="Kirkbride R."/>
            <person name="Jenkins J."/>
            <person name="Plott C."/>
            <person name="Lovell J."/>
            <person name="Lin Y.-M."/>
            <person name="Vaughn R."/>
            <person name="Liu B."/>
            <person name="Li W."/>
            <person name="Simpson S."/>
            <person name="Scheffler B."/>
            <person name="Saski C."/>
            <person name="Grover C."/>
            <person name="Hu G."/>
            <person name="Conover J."/>
            <person name="Carlson J."/>
            <person name="Shu S."/>
            <person name="Boston L."/>
            <person name="Williams M."/>
            <person name="Peterson D."/>
            <person name="Mcgee K."/>
            <person name="Jones D."/>
            <person name="Wendel J."/>
            <person name="Stelly D."/>
            <person name="Grimwood J."/>
            <person name="Schmutz J."/>
        </authorList>
    </citation>
    <scope>NUCLEOTIDE SEQUENCE [LARGE SCALE GENOMIC DNA]</scope>
    <source>
        <strain evidence="14">7179.01</strain>
    </source>
</reference>
<evidence type="ECO:0000256" key="6">
    <source>
        <dbReference type="ARBA" id="ARBA00022776"/>
    </source>
</evidence>
<feature type="compositionally biased region" description="Basic residues" evidence="11">
    <location>
        <begin position="1302"/>
        <end position="1315"/>
    </location>
</feature>
<comment type="similarity">
    <text evidence="3 10">Belongs to the CND1 (condensin subunit 1) family.</text>
</comment>
<dbReference type="InterPro" id="IPR007673">
    <property type="entry name" value="Condensin_cplx_su1"/>
</dbReference>
<dbReference type="PIRSF" id="PIRSF017127">
    <property type="entry name" value="Condensin_D2"/>
    <property type="match status" value="1"/>
</dbReference>
<dbReference type="GO" id="GO:0051301">
    <property type="term" value="P:cell division"/>
    <property type="evidence" value="ECO:0007669"/>
    <property type="project" value="UniProtKB-KW"/>
</dbReference>
<dbReference type="GO" id="GO:0010032">
    <property type="term" value="P:meiotic chromosome condensation"/>
    <property type="evidence" value="ECO:0007669"/>
    <property type="project" value="TreeGrafter"/>
</dbReference>
<dbReference type="GO" id="GO:0000796">
    <property type="term" value="C:condensin complex"/>
    <property type="evidence" value="ECO:0007669"/>
    <property type="project" value="TreeGrafter"/>
</dbReference>
<dbReference type="InterPro" id="IPR024324">
    <property type="entry name" value="Condensin_cplx_su1_N"/>
</dbReference>